<dbReference type="EMBL" id="GDJX01026785">
    <property type="protein sequence ID" value="JAT41151.1"/>
    <property type="molecule type" value="Transcribed_RNA"/>
</dbReference>
<evidence type="ECO:0000256" key="2">
    <source>
        <dbReference type="SAM" id="MobiDB-lite"/>
    </source>
</evidence>
<dbReference type="GO" id="GO:0000470">
    <property type="term" value="P:maturation of LSU-rRNA"/>
    <property type="evidence" value="ECO:0007669"/>
    <property type="project" value="TreeGrafter"/>
</dbReference>
<feature type="compositionally biased region" description="Acidic residues" evidence="2">
    <location>
        <begin position="98"/>
        <end position="109"/>
    </location>
</feature>
<feature type="non-terminal residue" evidence="3">
    <location>
        <position position="1"/>
    </location>
</feature>
<evidence type="ECO:0000313" key="3">
    <source>
        <dbReference type="EMBL" id="JAT41151.1"/>
    </source>
</evidence>
<feature type="compositionally biased region" description="Acidic residues" evidence="2">
    <location>
        <begin position="69"/>
        <end position="78"/>
    </location>
</feature>
<gene>
    <name evidence="3" type="primary">RRP15_0</name>
    <name evidence="3" type="ORF">g.128112</name>
</gene>
<feature type="region of interest" description="Disordered" evidence="2">
    <location>
        <begin position="271"/>
        <end position="291"/>
    </location>
</feature>
<dbReference type="AlphaFoldDB" id="A0A1D1XFY2"/>
<feature type="compositionally biased region" description="Basic and acidic residues" evidence="2">
    <location>
        <begin position="32"/>
        <end position="58"/>
    </location>
</feature>
<protein>
    <submittedName>
        <fullName evidence="3">RRP15-like protein</fullName>
    </submittedName>
</protein>
<dbReference type="GO" id="GO:0030687">
    <property type="term" value="C:preribosome, large subunit precursor"/>
    <property type="evidence" value="ECO:0007669"/>
    <property type="project" value="TreeGrafter"/>
</dbReference>
<accession>A0A1D1XFY2</accession>
<feature type="compositionally biased region" description="Basic and acidic residues" evidence="2">
    <location>
        <begin position="13"/>
        <end position="23"/>
    </location>
</feature>
<sequence>LWIYEPGRAVQREREMELQERMRIPKKRKLEPRKISNPKDAKTKRSGDFKSRKKVEALRKRRKSMEHDPDADEEEENWGEAASSGDGESDSKDSRGVEEEEGERDDGQEEGSSGSLSEKEGRGEEMRKGAMKFTHGCKAFKVAFTKIMKKSGHADSLLGPILSAHKKLVVKKLAEEEEEHKAKGEAKKERHLAAEKGHVKPASFLDLKEKFLISVATRGVVKLFNAVNKAQNPQKGLDPSRTKDAKELATRRKEAFFSEIKKSTTKVNDNYSSFNPTKVTKSMDNNNDEPGWAPLRDSYMLTSSKLKDWDKMEKSFQLS</sequence>
<comment type="similarity">
    <text evidence="1">Belongs to the RRP15 family.</text>
</comment>
<feature type="compositionally biased region" description="Polar residues" evidence="2">
    <location>
        <begin position="271"/>
        <end position="285"/>
    </location>
</feature>
<dbReference type="GO" id="GO:0000460">
    <property type="term" value="P:maturation of 5.8S rRNA"/>
    <property type="evidence" value="ECO:0007669"/>
    <property type="project" value="TreeGrafter"/>
</dbReference>
<dbReference type="Pfam" id="PF07890">
    <property type="entry name" value="Rrp15p"/>
    <property type="match status" value="1"/>
</dbReference>
<dbReference type="InterPro" id="IPR012459">
    <property type="entry name" value="Rrp15"/>
</dbReference>
<proteinExistence type="inferred from homology"/>
<reference evidence="3" key="1">
    <citation type="submission" date="2015-07" db="EMBL/GenBank/DDBJ databases">
        <title>Transcriptome Assembly of Anthurium amnicola.</title>
        <authorList>
            <person name="Suzuki J."/>
        </authorList>
    </citation>
    <scope>NUCLEOTIDE SEQUENCE</scope>
</reference>
<organism evidence="3">
    <name type="scientific">Anthurium amnicola</name>
    <dbReference type="NCBI Taxonomy" id="1678845"/>
    <lineage>
        <taxon>Eukaryota</taxon>
        <taxon>Viridiplantae</taxon>
        <taxon>Streptophyta</taxon>
        <taxon>Embryophyta</taxon>
        <taxon>Tracheophyta</taxon>
        <taxon>Spermatophyta</taxon>
        <taxon>Magnoliopsida</taxon>
        <taxon>Liliopsida</taxon>
        <taxon>Araceae</taxon>
        <taxon>Pothoideae</taxon>
        <taxon>Potheae</taxon>
        <taxon>Anthurium</taxon>
    </lineage>
</organism>
<feature type="compositionally biased region" description="Basic and acidic residues" evidence="2">
    <location>
        <begin position="117"/>
        <end position="128"/>
    </location>
</feature>
<dbReference type="PANTHER" id="PTHR13245">
    <property type="entry name" value="RRP15-LIKE PROTEIN"/>
    <property type="match status" value="1"/>
</dbReference>
<feature type="region of interest" description="Disordered" evidence="2">
    <location>
        <begin position="13"/>
        <end position="130"/>
    </location>
</feature>
<name>A0A1D1XFY2_9ARAE</name>
<dbReference type="PANTHER" id="PTHR13245:SF14">
    <property type="entry name" value="RRP15-LIKE PROTEIN"/>
    <property type="match status" value="1"/>
</dbReference>
<evidence type="ECO:0000256" key="1">
    <source>
        <dbReference type="ARBA" id="ARBA00007462"/>
    </source>
</evidence>